<dbReference type="FunFam" id="1.10.10.10:FF:000049">
    <property type="entry name" value="Heat-inducible transcription repressor HrcA"/>
    <property type="match status" value="1"/>
</dbReference>
<dbReference type="InterPro" id="IPR036390">
    <property type="entry name" value="WH_DNA-bd_sf"/>
</dbReference>
<dbReference type="SUPFAM" id="SSF46785">
    <property type="entry name" value="Winged helix' DNA-binding domain"/>
    <property type="match status" value="1"/>
</dbReference>
<dbReference type="AlphaFoldDB" id="A0AA45WSU9"/>
<keyword evidence="1 6" id="KW-0678">Repressor</keyword>
<dbReference type="PANTHER" id="PTHR34824:SF1">
    <property type="entry name" value="HEAT-INDUCIBLE TRANSCRIPTION REPRESSOR HRCA"/>
    <property type="match status" value="1"/>
</dbReference>
<evidence type="ECO:0000256" key="2">
    <source>
        <dbReference type="ARBA" id="ARBA00023015"/>
    </source>
</evidence>
<evidence type="ECO:0000313" key="8">
    <source>
        <dbReference type="EMBL" id="SMP39584.1"/>
    </source>
</evidence>
<name>A0AA45WSU9_9CLOT</name>
<keyword evidence="9" id="KW-1185">Reference proteome</keyword>
<dbReference type="Gene3D" id="1.10.10.10">
    <property type="entry name" value="Winged helix-like DNA-binding domain superfamily/Winged helix DNA-binding domain"/>
    <property type="match status" value="1"/>
</dbReference>
<dbReference type="GO" id="GO:0003677">
    <property type="term" value="F:DNA binding"/>
    <property type="evidence" value="ECO:0007669"/>
    <property type="project" value="InterPro"/>
</dbReference>
<dbReference type="HAMAP" id="MF_00081">
    <property type="entry name" value="HrcA"/>
    <property type="match status" value="1"/>
</dbReference>
<dbReference type="Proteomes" id="UP001158066">
    <property type="component" value="Unassembled WGS sequence"/>
</dbReference>
<gene>
    <name evidence="6" type="primary">hrcA</name>
    <name evidence="8" type="ORF">SAMN06296020_101245</name>
</gene>
<evidence type="ECO:0000256" key="3">
    <source>
        <dbReference type="ARBA" id="ARBA00023016"/>
    </source>
</evidence>
<evidence type="ECO:0000256" key="4">
    <source>
        <dbReference type="ARBA" id="ARBA00023163"/>
    </source>
</evidence>
<keyword evidence="3 6" id="KW-0346">Stress response</keyword>
<keyword evidence="4 6" id="KW-0804">Transcription</keyword>
<organism evidence="8 9">
    <name type="scientific">Anoxynatronum buryatiense</name>
    <dbReference type="NCBI Taxonomy" id="489973"/>
    <lineage>
        <taxon>Bacteria</taxon>
        <taxon>Bacillati</taxon>
        <taxon>Bacillota</taxon>
        <taxon>Clostridia</taxon>
        <taxon>Eubacteriales</taxon>
        <taxon>Clostridiaceae</taxon>
        <taxon>Anoxynatronum</taxon>
    </lineage>
</organism>
<dbReference type="Pfam" id="PF01628">
    <property type="entry name" value="HrcA"/>
    <property type="match status" value="1"/>
</dbReference>
<protein>
    <recommendedName>
        <fullName evidence="6">Heat-inducible transcription repressor HrcA</fullName>
    </recommendedName>
</protein>
<dbReference type="Gene3D" id="3.30.450.40">
    <property type="match status" value="1"/>
</dbReference>
<dbReference type="Gene3D" id="3.30.390.60">
    <property type="entry name" value="Heat-inducible transcription repressor hrca homolog, domain 3"/>
    <property type="match status" value="1"/>
</dbReference>
<sequence length="342" mass="38912">MMLNDRKLMILQAIVRDYIESAEPVGSRSLSKKYDLGISPATIRNEMADLEELGYILQPHTSAGRVPSDKGYRLYVDQLMEIKQTADKNRVKIKTELLRQYNELEQLLQYTSRLLSEFTSYTSIVLAPQVKKSRLKQIKLTRIDEAHLLAIFVTNTGLIQNPVFRVPPNLTGDDLEKIANFLNQEFAGMPLEEIETRLVQTLQTELAQFHSTVHAIMPEMFRALEQMSDISLYLSGTTNIFNFPEFSDLTRAKDFLTLMEEKQVISRMITDPGGGQLKITIGSENQVQRARECSIVSATYQVDDQTLGWLGVIGPTRMDYGHVIDVLDQMSRLMNQALKDKS</sequence>
<accession>A0AA45WSU9</accession>
<dbReference type="InterPro" id="IPR023120">
    <property type="entry name" value="WHTH_transcript_rep_HrcA_IDD"/>
</dbReference>
<dbReference type="PIRSF" id="PIRSF005485">
    <property type="entry name" value="HrcA"/>
    <property type="match status" value="1"/>
</dbReference>
<evidence type="ECO:0000256" key="1">
    <source>
        <dbReference type="ARBA" id="ARBA00022491"/>
    </source>
</evidence>
<comment type="caution">
    <text evidence="8">The sequence shown here is derived from an EMBL/GenBank/DDBJ whole genome shotgun (WGS) entry which is preliminary data.</text>
</comment>
<dbReference type="InterPro" id="IPR036388">
    <property type="entry name" value="WH-like_DNA-bd_sf"/>
</dbReference>
<comment type="similarity">
    <text evidence="6">Belongs to the HrcA family.</text>
</comment>
<keyword evidence="2 6" id="KW-0805">Transcription regulation</keyword>
<dbReference type="PANTHER" id="PTHR34824">
    <property type="entry name" value="HEAT-INDUCIBLE TRANSCRIPTION REPRESSOR HRCA"/>
    <property type="match status" value="1"/>
</dbReference>
<evidence type="ECO:0000256" key="5">
    <source>
        <dbReference type="ARBA" id="ARBA00055319"/>
    </source>
</evidence>
<proteinExistence type="inferred from homology"/>
<reference evidence="8" key="1">
    <citation type="submission" date="2017-05" db="EMBL/GenBank/DDBJ databases">
        <authorList>
            <person name="Varghese N."/>
            <person name="Submissions S."/>
        </authorList>
    </citation>
    <scope>NUCLEOTIDE SEQUENCE</scope>
    <source>
        <strain evidence="8">Su22</strain>
    </source>
</reference>
<dbReference type="SUPFAM" id="SSF55781">
    <property type="entry name" value="GAF domain-like"/>
    <property type="match status" value="1"/>
</dbReference>
<evidence type="ECO:0000313" key="9">
    <source>
        <dbReference type="Proteomes" id="UP001158066"/>
    </source>
</evidence>
<dbReference type="InterPro" id="IPR002571">
    <property type="entry name" value="HrcA"/>
</dbReference>
<dbReference type="RefSeq" id="WP_283407604.1">
    <property type="nucleotide sequence ID" value="NZ_FXUF01000001.1"/>
</dbReference>
<comment type="function">
    <text evidence="5 6">Negative regulator of class I heat shock genes (grpE-dnaK-dnaJ and groELS operons). Prevents heat-shock induction of these operons.</text>
</comment>
<dbReference type="NCBIfam" id="TIGR00331">
    <property type="entry name" value="hrcA"/>
    <property type="match status" value="1"/>
</dbReference>
<dbReference type="InterPro" id="IPR029016">
    <property type="entry name" value="GAF-like_dom_sf"/>
</dbReference>
<dbReference type="GO" id="GO:0045892">
    <property type="term" value="P:negative regulation of DNA-templated transcription"/>
    <property type="evidence" value="ECO:0007669"/>
    <property type="project" value="UniProtKB-UniRule"/>
</dbReference>
<evidence type="ECO:0000256" key="6">
    <source>
        <dbReference type="HAMAP-Rule" id="MF_00081"/>
    </source>
</evidence>
<dbReference type="EMBL" id="FXUF01000001">
    <property type="protein sequence ID" value="SMP39584.1"/>
    <property type="molecule type" value="Genomic_DNA"/>
</dbReference>
<evidence type="ECO:0000259" key="7">
    <source>
        <dbReference type="Pfam" id="PF01628"/>
    </source>
</evidence>
<feature type="domain" description="Heat-inducible transcription repressor HrcA C-terminal" evidence="7">
    <location>
        <begin position="105"/>
        <end position="324"/>
    </location>
</feature>
<dbReference type="InterPro" id="IPR021153">
    <property type="entry name" value="HrcA_C"/>
</dbReference>